<protein>
    <submittedName>
        <fullName evidence="1">Uncharacterized protein</fullName>
    </submittedName>
</protein>
<evidence type="ECO:0000313" key="2">
    <source>
        <dbReference type="Proteomes" id="UP000324800"/>
    </source>
</evidence>
<sequence length="73" mass="8035">MLAWKLTTDDSFMRGYYSSKIGAGTNIQYVKLKLLTQYLCDGIVRIMFKDNPDPQVLSLEVIGEIGGSAICSG</sequence>
<name>A0A5J4TLE7_9EUKA</name>
<dbReference type="AlphaFoldDB" id="A0A5J4TLE7"/>
<comment type="caution">
    <text evidence="1">The sequence shown here is derived from an EMBL/GenBank/DDBJ whole genome shotgun (WGS) entry which is preliminary data.</text>
</comment>
<organism evidence="1 2">
    <name type="scientific">Streblomastix strix</name>
    <dbReference type="NCBI Taxonomy" id="222440"/>
    <lineage>
        <taxon>Eukaryota</taxon>
        <taxon>Metamonada</taxon>
        <taxon>Preaxostyla</taxon>
        <taxon>Oxymonadida</taxon>
        <taxon>Streblomastigidae</taxon>
        <taxon>Streblomastix</taxon>
    </lineage>
</organism>
<evidence type="ECO:0000313" key="1">
    <source>
        <dbReference type="EMBL" id="KAA6359128.1"/>
    </source>
</evidence>
<accession>A0A5J4TLE7</accession>
<reference evidence="1 2" key="1">
    <citation type="submission" date="2019-03" db="EMBL/GenBank/DDBJ databases">
        <title>Single cell metagenomics reveals metabolic interactions within the superorganism composed of flagellate Streblomastix strix and complex community of Bacteroidetes bacteria on its surface.</title>
        <authorList>
            <person name="Treitli S.C."/>
            <person name="Kolisko M."/>
            <person name="Husnik F."/>
            <person name="Keeling P."/>
            <person name="Hampl V."/>
        </authorList>
    </citation>
    <scope>NUCLEOTIDE SEQUENCE [LARGE SCALE GENOMIC DNA]</scope>
    <source>
        <strain evidence="1">ST1C</strain>
    </source>
</reference>
<dbReference type="Proteomes" id="UP000324800">
    <property type="component" value="Unassembled WGS sequence"/>
</dbReference>
<proteinExistence type="predicted"/>
<dbReference type="EMBL" id="SNRW01028872">
    <property type="protein sequence ID" value="KAA6359128.1"/>
    <property type="molecule type" value="Genomic_DNA"/>
</dbReference>
<gene>
    <name evidence="1" type="ORF">EZS28_045345</name>
</gene>